<dbReference type="GO" id="GO:0016740">
    <property type="term" value="F:transferase activity"/>
    <property type="evidence" value="ECO:0007669"/>
    <property type="project" value="UniProtKB-KW"/>
</dbReference>
<organism evidence="1 2">
    <name type="scientific">Enterovibrio norvegicus DSM 15893</name>
    <dbReference type="NCBI Taxonomy" id="1121869"/>
    <lineage>
        <taxon>Bacteria</taxon>
        <taxon>Pseudomonadati</taxon>
        <taxon>Pseudomonadota</taxon>
        <taxon>Gammaproteobacteria</taxon>
        <taxon>Vibrionales</taxon>
        <taxon>Vibrionaceae</taxon>
        <taxon>Enterovibrio</taxon>
    </lineage>
</organism>
<proteinExistence type="predicted"/>
<dbReference type="PANTHER" id="PTHR43360">
    <property type="entry name" value="CARBON DIOXIDE CONCENTRATING MECHANISM PROTEIN CCMM"/>
    <property type="match status" value="1"/>
</dbReference>
<evidence type="ECO:0000313" key="1">
    <source>
        <dbReference type="EMBL" id="SFO84252.1"/>
    </source>
</evidence>
<keyword evidence="1" id="KW-0808">Transferase</keyword>
<dbReference type="SUPFAM" id="SSF51161">
    <property type="entry name" value="Trimeric LpxA-like enzymes"/>
    <property type="match status" value="1"/>
</dbReference>
<dbReference type="InterPro" id="IPR001451">
    <property type="entry name" value="Hexapep"/>
</dbReference>
<dbReference type="RefSeq" id="WP_017016012.1">
    <property type="nucleotide sequence ID" value="NZ_FOWR01000003.1"/>
</dbReference>
<gene>
    <name evidence="1" type="ORF">SAMN03084138_00646</name>
</gene>
<dbReference type="Pfam" id="PF00132">
    <property type="entry name" value="Hexapep"/>
    <property type="match status" value="2"/>
</dbReference>
<dbReference type="EMBL" id="FOWR01000003">
    <property type="protein sequence ID" value="SFO84252.1"/>
    <property type="molecule type" value="Genomic_DNA"/>
</dbReference>
<sequence length="186" mass="20107">MLRKNPSGHYPNVSEKAFIDPTAIICGHVIIEDNVFVGPYAVIRADEVDDTGNMLPIIIQRDSNIQDGVVIHSKSGAAVSIGKQTSIAHRSIIHGPCTIGDDVFIGFNSVMFRTTIGDGCVIRHNCVVDGTDLPPAYHVPPMTNIGPGFDLNSIEKVPPEYSSFSESVVEANNALVEGYKRLANEF</sequence>
<accession>A0A1I5KGU6</accession>
<dbReference type="InterPro" id="IPR011004">
    <property type="entry name" value="Trimer_LpxA-like_sf"/>
</dbReference>
<dbReference type="Proteomes" id="UP000182692">
    <property type="component" value="Unassembled WGS sequence"/>
</dbReference>
<name>A0A1I5KGU6_9GAMM</name>
<protein>
    <submittedName>
        <fullName evidence="1">Carbonic anhydrase or acetyltransferase, isoleucine patch superfamily</fullName>
    </submittedName>
</protein>
<dbReference type="AlphaFoldDB" id="A0A1I5KGU6"/>
<dbReference type="Gene3D" id="2.160.10.10">
    <property type="entry name" value="Hexapeptide repeat proteins"/>
    <property type="match status" value="1"/>
</dbReference>
<dbReference type="STRING" id="1121869.SAMN03084138_00646"/>
<reference evidence="1 2" key="1">
    <citation type="submission" date="2016-10" db="EMBL/GenBank/DDBJ databases">
        <authorList>
            <person name="de Groot N.N."/>
        </authorList>
    </citation>
    <scope>NUCLEOTIDE SEQUENCE [LARGE SCALE GENOMIC DNA]</scope>
    <source>
        <strain evidence="1 2">DSM 15893</strain>
    </source>
</reference>
<evidence type="ECO:0000313" key="2">
    <source>
        <dbReference type="Proteomes" id="UP000182692"/>
    </source>
</evidence>
<dbReference type="PANTHER" id="PTHR43360:SF1">
    <property type="entry name" value="CARBOXYSOME ASSEMBLY PROTEIN CCMM"/>
    <property type="match status" value="1"/>
</dbReference>
<dbReference type="InterPro" id="IPR052265">
    <property type="entry name" value="Gamma-CA"/>
</dbReference>
<dbReference type="GeneID" id="35872737"/>
<dbReference type="OrthoDB" id="9803036at2"/>